<dbReference type="Pfam" id="PF00902">
    <property type="entry name" value="TatC"/>
    <property type="match status" value="1"/>
</dbReference>
<dbReference type="PANTHER" id="PTHR30371">
    <property type="entry name" value="SEC-INDEPENDENT PROTEIN TRANSLOCASE PROTEIN TATC"/>
    <property type="match status" value="1"/>
</dbReference>
<name>A0A381SEH1_9ZZZZ</name>
<dbReference type="GO" id="GO:0009977">
    <property type="term" value="F:proton motive force dependent protein transmembrane transporter activity"/>
    <property type="evidence" value="ECO:0007669"/>
    <property type="project" value="TreeGrafter"/>
</dbReference>
<feature type="transmembrane region" description="Helical" evidence="5">
    <location>
        <begin position="154"/>
        <end position="176"/>
    </location>
</feature>
<dbReference type="EMBL" id="UINC01002930">
    <property type="protein sequence ID" value="SVA01698.1"/>
    <property type="molecule type" value="Genomic_DNA"/>
</dbReference>
<gene>
    <name evidence="6" type="ORF">METZ01_LOCUS54552</name>
</gene>
<dbReference type="GO" id="GO:0065002">
    <property type="term" value="P:intracellular protein transmembrane transport"/>
    <property type="evidence" value="ECO:0007669"/>
    <property type="project" value="TreeGrafter"/>
</dbReference>
<sequence>MLQHLAELRRRVFICVVAVLVGSAVSFAFFEQIIDILVEPARDLNLGTSGELIYTEVTELLTTAIKVSFVSGLILASPVLAYQGIMFVAPGLTGREKRYLFGFMPAVVMAFAGGVAFAYYILTPPALHFLLTFGGDVATPLIRVSNIVNLMVRLLFWMGLSFETPLVMYMLAQLGIVSAGSLSRFRRYWVVVAFILAAIITPTVDPVNQALVAGPLLVLYELGVLLARIAGRSRRKSSAITSA</sequence>
<dbReference type="GO" id="GO:0033281">
    <property type="term" value="C:TAT protein transport complex"/>
    <property type="evidence" value="ECO:0007669"/>
    <property type="project" value="TreeGrafter"/>
</dbReference>
<evidence type="ECO:0000256" key="4">
    <source>
        <dbReference type="ARBA" id="ARBA00023136"/>
    </source>
</evidence>
<evidence type="ECO:0000256" key="5">
    <source>
        <dbReference type="SAM" id="Phobius"/>
    </source>
</evidence>
<evidence type="ECO:0008006" key="7">
    <source>
        <dbReference type="Google" id="ProtNLM"/>
    </source>
</evidence>
<dbReference type="NCBIfam" id="TIGR00945">
    <property type="entry name" value="tatC"/>
    <property type="match status" value="1"/>
</dbReference>
<protein>
    <recommendedName>
        <fullName evidence="7">Sec-independent protein translocase protein TatC</fullName>
    </recommendedName>
</protein>
<accession>A0A381SEH1</accession>
<dbReference type="PRINTS" id="PR01840">
    <property type="entry name" value="TATCFAMILY"/>
</dbReference>
<dbReference type="AlphaFoldDB" id="A0A381SEH1"/>
<evidence type="ECO:0000256" key="1">
    <source>
        <dbReference type="ARBA" id="ARBA00004141"/>
    </source>
</evidence>
<feature type="transmembrane region" description="Helical" evidence="5">
    <location>
        <begin position="69"/>
        <end position="92"/>
    </location>
</feature>
<keyword evidence="4 5" id="KW-0472">Membrane</keyword>
<feature type="transmembrane region" description="Helical" evidence="5">
    <location>
        <begin position="210"/>
        <end position="230"/>
    </location>
</feature>
<keyword evidence="2 5" id="KW-0812">Transmembrane</keyword>
<dbReference type="HAMAP" id="MF_00902">
    <property type="entry name" value="TatC"/>
    <property type="match status" value="1"/>
</dbReference>
<dbReference type="InterPro" id="IPR002033">
    <property type="entry name" value="TatC"/>
</dbReference>
<keyword evidence="3 5" id="KW-1133">Transmembrane helix</keyword>
<proteinExistence type="inferred from homology"/>
<reference evidence="6" key="1">
    <citation type="submission" date="2018-05" db="EMBL/GenBank/DDBJ databases">
        <authorList>
            <person name="Lanie J.A."/>
            <person name="Ng W.-L."/>
            <person name="Kazmierczak K.M."/>
            <person name="Andrzejewski T.M."/>
            <person name="Davidsen T.M."/>
            <person name="Wayne K.J."/>
            <person name="Tettelin H."/>
            <person name="Glass J.I."/>
            <person name="Rusch D."/>
            <person name="Podicherti R."/>
            <person name="Tsui H.-C.T."/>
            <person name="Winkler M.E."/>
        </authorList>
    </citation>
    <scope>NUCLEOTIDE SEQUENCE</scope>
</reference>
<evidence type="ECO:0000256" key="3">
    <source>
        <dbReference type="ARBA" id="ARBA00022989"/>
    </source>
</evidence>
<dbReference type="GO" id="GO:0043953">
    <property type="term" value="P:protein transport by the Tat complex"/>
    <property type="evidence" value="ECO:0007669"/>
    <property type="project" value="TreeGrafter"/>
</dbReference>
<feature type="transmembrane region" description="Helical" evidence="5">
    <location>
        <begin position="99"/>
        <end position="122"/>
    </location>
</feature>
<comment type="subcellular location">
    <subcellularLocation>
        <location evidence="1">Membrane</location>
        <topology evidence="1">Multi-pass membrane protein</topology>
    </subcellularLocation>
</comment>
<evidence type="ECO:0000256" key="2">
    <source>
        <dbReference type="ARBA" id="ARBA00022692"/>
    </source>
</evidence>
<dbReference type="PANTHER" id="PTHR30371:SF0">
    <property type="entry name" value="SEC-INDEPENDENT PROTEIN TRANSLOCASE PROTEIN TATC, CHLOROPLASTIC-RELATED"/>
    <property type="match status" value="1"/>
</dbReference>
<feature type="transmembrane region" description="Helical" evidence="5">
    <location>
        <begin position="188"/>
        <end position="204"/>
    </location>
</feature>
<feature type="transmembrane region" description="Helical" evidence="5">
    <location>
        <begin position="12"/>
        <end position="30"/>
    </location>
</feature>
<evidence type="ECO:0000313" key="6">
    <source>
        <dbReference type="EMBL" id="SVA01698.1"/>
    </source>
</evidence>
<organism evidence="6">
    <name type="scientific">marine metagenome</name>
    <dbReference type="NCBI Taxonomy" id="408172"/>
    <lineage>
        <taxon>unclassified sequences</taxon>
        <taxon>metagenomes</taxon>
        <taxon>ecological metagenomes</taxon>
    </lineage>
</organism>